<dbReference type="RefSeq" id="WP_226752102.1">
    <property type="nucleotide sequence ID" value="NZ_JAEINI020000013.1"/>
</dbReference>
<dbReference type="EMBL" id="JAEINI020000013">
    <property type="protein sequence ID" value="MCB5228038.1"/>
    <property type="molecule type" value="Genomic_DNA"/>
</dbReference>
<protein>
    <submittedName>
        <fullName evidence="2">Uncharacterized protein</fullName>
    </submittedName>
</protein>
<keyword evidence="1" id="KW-0732">Signal</keyword>
<gene>
    <name evidence="2" type="ORF">JAO78_014585</name>
</gene>
<keyword evidence="3" id="KW-1185">Reference proteome</keyword>
<feature type="chain" id="PRO_5046820236" evidence="1">
    <location>
        <begin position="20"/>
        <end position="153"/>
    </location>
</feature>
<feature type="signal peptide" evidence="1">
    <location>
        <begin position="1"/>
        <end position="19"/>
    </location>
</feature>
<dbReference type="Proteomes" id="UP000633814">
    <property type="component" value="Unassembled WGS sequence"/>
</dbReference>
<proteinExistence type="predicted"/>
<evidence type="ECO:0000313" key="3">
    <source>
        <dbReference type="Proteomes" id="UP000633814"/>
    </source>
</evidence>
<sequence length="153" mass="16659">MKKTVVLFALGLVCYQSLAATPQAVCKSLQGAVADIQQQAPIAVDYMTTLTGAVALYSSSNNRCLLNYNYVIKAETFLQEMMAENQLTLAENVDVLKSDEGIASIQEVFNGFAKDAAKMHFQPFSGIAGITIHYSYRFDDYGIPGVVAVVMEN</sequence>
<organism evidence="2 3">
    <name type="scientific">Alishewanella maricola</name>
    <dbReference type="NCBI Taxonomy" id="2795740"/>
    <lineage>
        <taxon>Bacteria</taxon>
        <taxon>Pseudomonadati</taxon>
        <taxon>Pseudomonadota</taxon>
        <taxon>Gammaproteobacteria</taxon>
        <taxon>Alteromonadales</taxon>
        <taxon>Alteromonadaceae</taxon>
        <taxon>Alishewanella</taxon>
    </lineage>
</organism>
<comment type="caution">
    <text evidence="2">The sequence shown here is derived from an EMBL/GenBank/DDBJ whole genome shotgun (WGS) entry which is preliminary data.</text>
</comment>
<name>A0ABS8C6T0_9ALTE</name>
<accession>A0ABS8C6T0</accession>
<evidence type="ECO:0000313" key="2">
    <source>
        <dbReference type="EMBL" id="MCB5228038.1"/>
    </source>
</evidence>
<reference evidence="2 3" key="1">
    <citation type="submission" date="2021-10" db="EMBL/GenBank/DDBJ databases">
        <title>Alishewanella koreense sp. nov. isolated from seawater of southwestern coast in South Korea and the proposal for the reclassification of Rheinheimera perlucida and Rheinheimera tuosuensis as Arsukibacterium perlucida and Arsukibacterium tuosuensis.</title>
        <authorList>
            <person name="Kim K.H."/>
            <person name="Ruan W."/>
            <person name="Kim K.R."/>
            <person name="Baek J.H."/>
            <person name="Jeon C.O."/>
        </authorList>
    </citation>
    <scope>NUCLEOTIDE SEQUENCE [LARGE SCALE GENOMIC DNA]</scope>
    <source>
        <strain evidence="2 3">16-MA</strain>
    </source>
</reference>
<evidence type="ECO:0000256" key="1">
    <source>
        <dbReference type="SAM" id="SignalP"/>
    </source>
</evidence>